<dbReference type="Gene3D" id="2.40.30.20">
    <property type="match status" value="2"/>
</dbReference>
<feature type="domain" description="Lumazine-binding" evidence="12">
    <location>
        <begin position="1"/>
        <end position="96"/>
    </location>
</feature>
<dbReference type="SUPFAM" id="SSF63380">
    <property type="entry name" value="Riboflavin synthase domain-like"/>
    <property type="match status" value="2"/>
</dbReference>
<dbReference type="Proteomes" id="UP000317429">
    <property type="component" value="Chromosome"/>
</dbReference>
<keyword evidence="14" id="KW-1185">Reference proteome</keyword>
<dbReference type="EMBL" id="CP036291">
    <property type="protein sequence ID" value="QDU87785.1"/>
    <property type="molecule type" value="Genomic_DNA"/>
</dbReference>
<sequence length="197" mass="20753">MFTGLVQALAEVVAIVPEGPGVRLVIDCTALAARAQLGASIAINGCCLTVVEIDGDRLAFQAGSETLSRTNLGELAPGGRVNLEPSLRVGDEMGGHYVSGHIDAVGVVDERTDDADWSTFWFRVPPALTRQMASKGSAAVDGVSLTLVDVEPERFSVALIPHTLAATTLGGRRVGDRVNVETDLLAKYVARQLDDRG</sequence>
<organism evidence="13 14">
    <name type="scientific">Pirellulimonas nuda</name>
    <dbReference type="NCBI Taxonomy" id="2528009"/>
    <lineage>
        <taxon>Bacteria</taxon>
        <taxon>Pseudomonadati</taxon>
        <taxon>Planctomycetota</taxon>
        <taxon>Planctomycetia</taxon>
        <taxon>Pirellulales</taxon>
        <taxon>Lacipirellulaceae</taxon>
        <taxon>Pirellulimonas</taxon>
    </lineage>
</organism>
<dbReference type="InterPro" id="IPR026017">
    <property type="entry name" value="Lumazine-bd_dom"/>
</dbReference>
<dbReference type="PANTHER" id="PTHR21098:SF12">
    <property type="entry name" value="RIBOFLAVIN SYNTHASE"/>
    <property type="match status" value="1"/>
</dbReference>
<dbReference type="OrthoDB" id="9788537at2"/>
<evidence type="ECO:0000256" key="1">
    <source>
        <dbReference type="ARBA" id="ARBA00000968"/>
    </source>
</evidence>
<dbReference type="NCBIfam" id="NF006767">
    <property type="entry name" value="PRK09289.1"/>
    <property type="match status" value="1"/>
</dbReference>
<evidence type="ECO:0000256" key="4">
    <source>
        <dbReference type="ARBA" id="ARBA00011233"/>
    </source>
</evidence>
<dbReference type="GO" id="GO:0004746">
    <property type="term" value="F:riboflavin synthase activity"/>
    <property type="evidence" value="ECO:0007669"/>
    <property type="project" value="UniProtKB-UniRule"/>
</dbReference>
<proteinExistence type="predicted"/>
<accession>A0A518D8I8</accession>
<dbReference type="InterPro" id="IPR017938">
    <property type="entry name" value="Riboflavin_synthase-like_b-brl"/>
</dbReference>
<evidence type="ECO:0000256" key="6">
    <source>
        <dbReference type="ARBA" id="ARBA00013950"/>
    </source>
</evidence>
<comment type="pathway">
    <text evidence="3">Cofactor biosynthesis; riboflavin biosynthesis; riboflavin from 2-hydroxy-3-oxobutyl phosphate and 5-amino-6-(D-ribitylamino)uracil: step 2/2.</text>
</comment>
<reference evidence="13 14" key="1">
    <citation type="submission" date="2019-02" db="EMBL/GenBank/DDBJ databases">
        <title>Deep-cultivation of Planctomycetes and their phenomic and genomic characterization uncovers novel biology.</title>
        <authorList>
            <person name="Wiegand S."/>
            <person name="Jogler M."/>
            <person name="Boedeker C."/>
            <person name="Pinto D."/>
            <person name="Vollmers J."/>
            <person name="Rivas-Marin E."/>
            <person name="Kohn T."/>
            <person name="Peeters S.H."/>
            <person name="Heuer A."/>
            <person name="Rast P."/>
            <person name="Oberbeckmann S."/>
            <person name="Bunk B."/>
            <person name="Jeske O."/>
            <person name="Meyerdierks A."/>
            <person name="Storesund J.E."/>
            <person name="Kallscheuer N."/>
            <person name="Luecker S."/>
            <person name="Lage O.M."/>
            <person name="Pohl T."/>
            <person name="Merkel B.J."/>
            <person name="Hornburger P."/>
            <person name="Mueller R.-W."/>
            <person name="Bruemmer F."/>
            <person name="Labrenz M."/>
            <person name="Spormann A.M."/>
            <person name="Op den Camp H."/>
            <person name="Overmann J."/>
            <person name="Amann R."/>
            <person name="Jetten M.S.M."/>
            <person name="Mascher T."/>
            <person name="Medema M.H."/>
            <person name="Devos D.P."/>
            <person name="Kaster A.-K."/>
            <person name="Ovreas L."/>
            <person name="Rohde M."/>
            <person name="Galperin M.Y."/>
            <person name="Jogler C."/>
        </authorList>
    </citation>
    <scope>NUCLEOTIDE SEQUENCE [LARGE SCALE GENOMIC DNA]</scope>
    <source>
        <strain evidence="13 14">Pla175</strain>
    </source>
</reference>
<gene>
    <name evidence="13" type="primary">ribE</name>
    <name evidence="13" type="ORF">Pla175_11520</name>
</gene>
<comment type="catalytic activity">
    <reaction evidence="1">
        <text>2 6,7-dimethyl-8-(1-D-ribityl)lumazine + H(+) = 5-amino-6-(D-ribitylamino)uracil + riboflavin</text>
        <dbReference type="Rhea" id="RHEA:20772"/>
        <dbReference type="ChEBI" id="CHEBI:15378"/>
        <dbReference type="ChEBI" id="CHEBI:15934"/>
        <dbReference type="ChEBI" id="CHEBI:57986"/>
        <dbReference type="ChEBI" id="CHEBI:58201"/>
        <dbReference type="EC" id="2.5.1.9"/>
    </reaction>
</comment>
<dbReference type="FunFam" id="2.40.30.20:FF:000004">
    <property type="entry name" value="Riboflavin synthase, alpha subunit"/>
    <property type="match status" value="1"/>
</dbReference>
<evidence type="ECO:0000256" key="11">
    <source>
        <dbReference type="PROSITE-ProRule" id="PRU00524"/>
    </source>
</evidence>
<feature type="repeat" description="Lumazine-binding" evidence="11">
    <location>
        <begin position="97"/>
        <end position="193"/>
    </location>
</feature>
<evidence type="ECO:0000256" key="7">
    <source>
        <dbReference type="ARBA" id="ARBA00022619"/>
    </source>
</evidence>
<dbReference type="PROSITE" id="PS51177">
    <property type="entry name" value="LUMAZINE_BIND"/>
    <property type="match status" value="2"/>
</dbReference>
<dbReference type="GO" id="GO:0009231">
    <property type="term" value="P:riboflavin biosynthetic process"/>
    <property type="evidence" value="ECO:0007669"/>
    <property type="project" value="UniProtKB-KW"/>
</dbReference>
<dbReference type="NCBIfam" id="NF009566">
    <property type="entry name" value="PRK13020.1"/>
    <property type="match status" value="1"/>
</dbReference>
<keyword evidence="7" id="KW-0686">Riboflavin biosynthesis</keyword>
<comment type="subunit">
    <text evidence="4">Homotrimer.</text>
</comment>
<dbReference type="Pfam" id="PF00677">
    <property type="entry name" value="Lum_binding"/>
    <property type="match status" value="2"/>
</dbReference>
<evidence type="ECO:0000313" key="13">
    <source>
        <dbReference type="EMBL" id="QDU87785.1"/>
    </source>
</evidence>
<feature type="domain" description="Lumazine-binding" evidence="12">
    <location>
        <begin position="97"/>
        <end position="193"/>
    </location>
</feature>
<evidence type="ECO:0000259" key="12">
    <source>
        <dbReference type="PROSITE" id="PS51177"/>
    </source>
</evidence>
<name>A0A518D8I8_9BACT</name>
<dbReference type="AlphaFoldDB" id="A0A518D8I8"/>
<dbReference type="EC" id="2.5.1.9" evidence="5 10"/>
<dbReference type="PIRSF" id="PIRSF000498">
    <property type="entry name" value="Riboflavin_syn_A"/>
    <property type="match status" value="1"/>
</dbReference>
<dbReference type="InterPro" id="IPR023366">
    <property type="entry name" value="ATP_synth_asu-like_sf"/>
</dbReference>
<dbReference type="RefSeq" id="WP_145282000.1">
    <property type="nucleotide sequence ID" value="NZ_CP036291.1"/>
</dbReference>
<dbReference type="InterPro" id="IPR001783">
    <property type="entry name" value="Lumazine-bd"/>
</dbReference>
<evidence type="ECO:0000313" key="14">
    <source>
        <dbReference type="Proteomes" id="UP000317429"/>
    </source>
</evidence>
<dbReference type="PANTHER" id="PTHR21098">
    <property type="entry name" value="RIBOFLAVIN SYNTHASE ALPHA CHAIN"/>
    <property type="match status" value="1"/>
</dbReference>
<feature type="repeat" description="Lumazine-binding" evidence="11">
    <location>
        <begin position="1"/>
        <end position="96"/>
    </location>
</feature>
<evidence type="ECO:0000256" key="9">
    <source>
        <dbReference type="ARBA" id="ARBA00022737"/>
    </source>
</evidence>
<comment type="function">
    <text evidence="2">Catalyzes the dismutation of two molecules of 6,7-dimethyl-8-ribityllumazine, resulting in the formation of riboflavin and 5-amino-6-(D-ribitylamino)uracil.</text>
</comment>
<dbReference type="NCBIfam" id="TIGR00187">
    <property type="entry name" value="ribE"/>
    <property type="match status" value="1"/>
</dbReference>
<evidence type="ECO:0000256" key="10">
    <source>
        <dbReference type="NCBIfam" id="TIGR00187"/>
    </source>
</evidence>
<evidence type="ECO:0000256" key="5">
    <source>
        <dbReference type="ARBA" id="ARBA00012827"/>
    </source>
</evidence>
<keyword evidence="9" id="KW-0677">Repeat</keyword>
<dbReference type="CDD" id="cd00402">
    <property type="entry name" value="Riboflavin_synthase_like"/>
    <property type="match status" value="1"/>
</dbReference>
<dbReference type="FunFam" id="2.40.30.20:FF:000003">
    <property type="entry name" value="Riboflavin synthase, alpha subunit"/>
    <property type="match status" value="1"/>
</dbReference>
<evidence type="ECO:0000256" key="3">
    <source>
        <dbReference type="ARBA" id="ARBA00004887"/>
    </source>
</evidence>
<keyword evidence="8 13" id="KW-0808">Transferase</keyword>
<dbReference type="KEGG" id="pnd:Pla175_11520"/>
<evidence type="ECO:0000256" key="8">
    <source>
        <dbReference type="ARBA" id="ARBA00022679"/>
    </source>
</evidence>
<evidence type="ECO:0000256" key="2">
    <source>
        <dbReference type="ARBA" id="ARBA00002803"/>
    </source>
</evidence>
<protein>
    <recommendedName>
        <fullName evidence="6 10">Riboflavin synthase</fullName>
        <ecNumber evidence="5 10">2.5.1.9</ecNumber>
    </recommendedName>
</protein>